<accession>A0A8T2RGJ0</accession>
<dbReference type="InterPro" id="IPR025883">
    <property type="entry name" value="Cadherin-like_domain"/>
</dbReference>
<dbReference type="PROSITE" id="PS51257">
    <property type="entry name" value="PROKAR_LIPOPROTEIN"/>
    <property type="match status" value="1"/>
</dbReference>
<evidence type="ECO:0000256" key="1">
    <source>
        <dbReference type="SAM" id="SignalP"/>
    </source>
</evidence>
<comment type="caution">
    <text evidence="3">The sequence shown here is derived from an EMBL/GenBank/DDBJ whole genome shotgun (WGS) entry which is preliminary data.</text>
</comment>
<feature type="signal peptide" evidence="1">
    <location>
        <begin position="1"/>
        <end position="23"/>
    </location>
</feature>
<feature type="chain" id="PRO_5036435679" description="Cadherin-like beta-sandwich-like domain-containing protein" evidence="1">
    <location>
        <begin position="24"/>
        <end position="187"/>
    </location>
</feature>
<reference evidence="3 4" key="1">
    <citation type="submission" date="2021-08" db="EMBL/GenBank/DDBJ databases">
        <title>WGS assembly of Ceratopteris richardii.</title>
        <authorList>
            <person name="Marchant D.B."/>
            <person name="Chen G."/>
            <person name="Jenkins J."/>
            <person name="Shu S."/>
            <person name="Leebens-Mack J."/>
            <person name="Grimwood J."/>
            <person name="Schmutz J."/>
            <person name="Soltis P."/>
            <person name="Soltis D."/>
            <person name="Chen Z.-H."/>
        </authorList>
    </citation>
    <scope>NUCLEOTIDE SEQUENCE [LARGE SCALE GENOMIC DNA]</scope>
    <source>
        <strain evidence="3">Whitten #5841</strain>
        <tissue evidence="3">Leaf</tissue>
    </source>
</reference>
<name>A0A8T2RGJ0_CERRI</name>
<gene>
    <name evidence="3" type="ORF">KP509_27G057000</name>
</gene>
<dbReference type="AlphaFoldDB" id="A0A8T2RGJ0"/>
<dbReference type="OrthoDB" id="1939639at2759"/>
<dbReference type="EMBL" id="CM035432">
    <property type="protein sequence ID" value="KAH7295602.1"/>
    <property type="molecule type" value="Genomic_DNA"/>
</dbReference>
<evidence type="ECO:0000259" key="2">
    <source>
        <dbReference type="Pfam" id="PF12733"/>
    </source>
</evidence>
<evidence type="ECO:0000313" key="3">
    <source>
        <dbReference type="EMBL" id="KAH7295602.1"/>
    </source>
</evidence>
<protein>
    <recommendedName>
        <fullName evidence="2">Cadherin-like beta-sandwich-like domain-containing protein</fullName>
    </recommendedName>
</protein>
<dbReference type="EMBL" id="CM035432">
    <property type="protein sequence ID" value="KAH7295601.1"/>
    <property type="molecule type" value="Genomic_DNA"/>
</dbReference>
<dbReference type="Pfam" id="PF12733">
    <property type="entry name" value="Cadherin-like"/>
    <property type="match status" value="1"/>
</dbReference>
<feature type="domain" description="Cadherin-like beta-sandwich-like" evidence="2">
    <location>
        <begin position="46"/>
        <end position="141"/>
    </location>
</feature>
<sequence length="187" mass="20726">MRHCMASPLGLCILLLLISCSQSISYQPSSSSFRPCFHTRHALLSNISLSAANLTPLFDPLVFNYTATIPFEVSAVQVSASIPHHEFNTSYYRLYVNGSPTEAGVASSDISLGDYGSTVIIPVVLHVDGCLPSTYTLSITRGLVESHKRKKDGHTVTDASEYLEENHKYKYWRAKLAEDHRKQVNCC</sequence>
<dbReference type="Proteomes" id="UP000825935">
    <property type="component" value="Chromosome 27"/>
</dbReference>
<evidence type="ECO:0000313" key="4">
    <source>
        <dbReference type="Proteomes" id="UP000825935"/>
    </source>
</evidence>
<organism evidence="3 4">
    <name type="scientific">Ceratopteris richardii</name>
    <name type="common">Triangle waterfern</name>
    <dbReference type="NCBI Taxonomy" id="49495"/>
    <lineage>
        <taxon>Eukaryota</taxon>
        <taxon>Viridiplantae</taxon>
        <taxon>Streptophyta</taxon>
        <taxon>Embryophyta</taxon>
        <taxon>Tracheophyta</taxon>
        <taxon>Polypodiopsida</taxon>
        <taxon>Polypodiidae</taxon>
        <taxon>Polypodiales</taxon>
        <taxon>Pteridineae</taxon>
        <taxon>Pteridaceae</taxon>
        <taxon>Parkerioideae</taxon>
        <taxon>Ceratopteris</taxon>
    </lineage>
</organism>
<keyword evidence="1" id="KW-0732">Signal</keyword>
<proteinExistence type="predicted"/>
<keyword evidence="4" id="KW-1185">Reference proteome</keyword>